<proteinExistence type="predicted"/>
<dbReference type="RefSeq" id="WP_002682946.1">
    <property type="nucleotide sequence ID" value="NZ_CM001795.1"/>
</dbReference>
<dbReference type="AlphaFoldDB" id="A0A0E2EKP4"/>
<evidence type="ECO:0000313" key="1">
    <source>
        <dbReference type="EMBL" id="EMB36148.1"/>
    </source>
</evidence>
<dbReference type="EMBL" id="AGDV01000001">
    <property type="protein sequence ID" value="EMB36148.1"/>
    <property type="molecule type" value="Genomic_DNA"/>
</dbReference>
<name>A0A0E2EKP4_TREDN</name>
<gene>
    <name evidence="1" type="ORF">HMPREF9726_00340</name>
</gene>
<dbReference type="Proteomes" id="UP000011705">
    <property type="component" value="Chromosome"/>
</dbReference>
<sequence length="169" mass="20016">MKYNTEIEYCLVEFKMSNQTYYCLWFSDNRDAFLIDESGKLIMFYCENEMRSFCIIHNLDIQVDAAVLYDIDAFIEKICLNDIDCNLILRFWNIASDMAYTLKESFIGDDNGVDCVILDVYNKLFYGTNPPALKKDSPEIYIPKWTKEERLILSNVMDDAIRIFYKYLK</sequence>
<dbReference type="PATRIC" id="fig|999432.5.peg.350"/>
<comment type="caution">
    <text evidence="1">The sequence shown here is derived from an EMBL/GenBank/DDBJ whole genome shotgun (WGS) entry which is preliminary data.</text>
</comment>
<reference evidence="1" key="1">
    <citation type="submission" date="2012-01" db="EMBL/GenBank/DDBJ databases">
        <title>The Genome Sequence of Treponema denticola H-22.</title>
        <authorList>
            <consortium name="The Broad Institute Genome Sequencing Platform"/>
            <person name="Earl A."/>
            <person name="Ward D."/>
            <person name="Feldgarden M."/>
            <person name="Gevers D."/>
            <person name="Blanton J.M."/>
            <person name="Fenno C.J."/>
            <person name="Baranova O.V."/>
            <person name="Mathney J."/>
            <person name="Dewhirst F.E."/>
            <person name="Izard J."/>
            <person name="Young S.K."/>
            <person name="Zeng Q."/>
            <person name="Gargeya S."/>
            <person name="Fitzgerald M."/>
            <person name="Haas B."/>
            <person name="Abouelleil A."/>
            <person name="Alvarado L."/>
            <person name="Arachchi H.M."/>
            <person name="Berlin A."/>
            <person name="Chapman S.B."/>
            <person name="Gearin G."/>
            <person name="Goldberg J."/>
            <person name="Griggs A."/>
            <person name="Gujja S."/>
            <person name="Hansen M."/>
            <person name="Heiman D."/>
            <person name="Howarth C."/>
            <person name="Larimer J."/>
            <person name="Lui A."/>
            <person name="MacDonald P.J.P."/>
            <person name="McCowen C."/>
            <person name="Montmayeur A."/>
            <person name="Murphy C."/>
            <person name="Neiman D."/>
            <person name="Pearson M."/>
            <person name="Priest M."/>
            <person name="Roberts A."/>
            <person name="Saif S."/>
            <person name="Shea T."/>
            <person name="Sisk P."/>
            <person name="Stolte C."/>
            <person name="Sykes S."/>
            <person name="Wortman J."/>
            <person name="Nusbaum C."/>
            <person name="Birren B."/>
        </authorList>
    </citation>
    <scope>NUCLEOTIDE SEQUENCE [LARGE SCALE GENOMIC DNA]</scope>
    <source>
        <strain evidence="1">H-22</strain>
    </source>
</reference>
<accession>A0A0E2EKP4</accession>
<protein>
    <submittedName>
        <fullName evidence="1">Uncharacterized protein</fullName>
    </submittedName>
</protein>
<organism evidence="1">
    <name type="scientific">Treponema denticola H-22</name>
    <dbReference type="NCBI Taxonomy" id="999432"/>
    <lineage>
        <taxon>Bacteria</taxon>
        <taxon>Pseudomonadati</taxon>
        <taxon>Spirochaetota</taxon>
        <taxon>Spirochaetia</taxon>
        <taxon>Spirochaetales</taxon>
        <taxon>Treponemataceae</taxon>
        <taxon>Treponema</taxon>
    </lineage>
</organism>
<dbReference type="HOGENOM" id="CLU_135508_0_0_12"/>